<keyword evidence="7" id="KW-0175">Coiled coil</keyword>
<feature type="compositionally biased region" description="Basic and acidic residues" evidence="8">
    <location>
        <begin position="730"/>
        <end position="742"/>
    </location>
</feature>
<evidence type="ECO:0000256" key="3">
    <source>
        <dbReference type="ARBA" id="ARBA00023015"/>
    </source>
</evidence>
<evidence type="ECO:0000256" key="5">
    <source>
        <dbReference type="ARBA" id="ARBA00023163"/>
    </source>
</evidence>
<keyword evidence="6" id="KW-0539">Nucleus</keyword>
<comment type="similarity">
    <text evidence="2">Belongs to the bZIP family. ATF subfamily.</text>
</comment>
<reference evidence="9" key="1">
    <citation type="submission" date="2022-08" db="UniProtKB">
        <authorList>
            <consortium name="EnsemblMetazoa"/>
        </authorList>
    </citation>
    <scope>IDENTIFICATION</scope>
    <source>
        <strain evidence="9">EBRO</strain>
    </source>
</reference>
<keyword evidence="4" id="KW-0238">DNA-binding</keyword>
<dbReference type="PANTHER" id="PTHR46164:SF3">
    <property type="entry name" value="ATF6, ISOFORM C"/>
    <property type="match status" value="1"/>
</dbReference>
<dbReference type="CDD" id="cd14700">
    <property type="entry name" value="bZIP_ATF6"/>
    <property type="match status" value="1"/>
</dbReference>
<dbReference type="SUPFAM" id="SSF57959">
    <property type="entry name" value="Leucine zipper domain"/>
    <property type="match status" value="1"/>
</dbReference>
<dbReference type="GO" id="GO:0005634">
    <property type="term" value="C:nucleus"/>
    <property type="evidence" value="ECO:0007669"/>
    <property type="project" value="TreeGrafter"/>
</dbReference>
<dbReference type="PANTHER" id="PTHR46164">
    <property type="entry name" value="ATF6, ISOFORM C"/>
    <property type="match status" value="1"/>
</dbReference>
<dbReference type="STRING" id="41427.A0A182JER5"/>
<proteinExistence type="inferred from homology"/>
<feature type="region of interest" description="Disordered" evidence="8">
    <location>
        <begin position="88"/>
        <end position="145"/>
    </location>
</feature>
<dbReference type="PROSITE" id="PS50217">
    <property type="entry name" value="BZIP"/>
    <property type="match status" value="1"/>
</dbReference>
<evidence type="ECO:0000256" key="8">
    <source>
        <dbReference type="SAM" id="MobiDB-lite"/>
    </source>
</evidence>
<dbReference type="GO" id="GO:0000978">
    <property type="term" value="F:RNA polymerase II cis-regulatory region sequence-specific DNA binding"/>
    <property type="evidence" value="ECO:0007669"/>
    <property type="project" value="TreeGrafter"/>
</dbReference>
<comment type="subcellular location">
    <subcellularLocation>
        <location evidence="1">Membrane</location>
        <topology evidence="1">Single-pass membrane protein</topology>
    </subcellularLocation>
</comment>
<evidence type="ECO:0000313" key="9">
    <source>
        <dbReference type="EnsemblMetazoa" id="AATE016713-PA.1"/>
    </source>
</evidence>
<protein>
    <submittedName>
        <fullName evidence="9">Uncharacterized protein</fullName>
    </submittedName>
</protein>
<keyword evidence="5" id="KW-0804">Transcription</keyword>
<dbReference type="GO" id="GO:0000981">
    <property type="term" value="F:DNA-binding transcription factor activity, RNA polymerase II-specific"/>
    <property type="evidence" value="ECO:0007669"/>
    <property type="project" value="TreeGrafter"/>
</dbReference>
<feature type="region of interest" description="Disordered" evidence="8">
    <location>
        <begin position="684"/>
        <end position="769"/>
    </location>
</feature>
<feature type="region of interest" description="Disordered" evidence="8">
    <location>
        <begin position="559"/>
        <end position="580"/>
    </location>
</feature>
<dbReference type="InterPro" id="IPR051882">
    <property type="entry name" value="ATF_bZIP_TF"/>
</dbReference>
<accession>A0A182JER5</accession>
<dbReference type="EnsemblMetazoa" id="AATE016713-RA">
    <property type="protein sequence ID" value="AATE016713-PA.1"/>
    <property type="gene ID" value="AATE016713"/>
</dbReference>
<organism evidence="9">
    <name type="scientific">Anopheles atroparvus</name>
    <name type="common">European mosquito</name>
    <dbReference type="NCBI Taxonomy" id="41427"/>
    <lineage>
        <taxon>Eukaryota</taxon>
        <taxon>Metazoa</taxon>
        <taxon>Ecdysozoa</taxon>
        <taxon>Arthropoda</taxon>
        <taxon>Hexapoda</taxon>
        <taxon>Insecta</taxon>
        <taxon>Pterygota</taxon>
        <taxon>Neoptera</taxon>
        <taxon>Endopterygota</taxon>
        <taxon>Diptera</taxon>
        <taxon>Nematocera</taxon>
        <taxon>Culicoidea</taxon>
        <taxon>Culicidae</taxon>
        <taxon>Anophelinae</taxon>
        <taxon>Anopheles</taxon>
    </lineage>
</organism>
<evidence type="ECO:0000256" key="6">
    <source>
        <dbReference type="ARBA" id="ARBA00023242"/>
    </source>
</evidence>
<dbReference type="InterPro" id="IPR004827">
    <property type="entry name" value="bZIP"/>
</dbReference>
<name>A0A182JER5_ANOAO</name>
<feature type="coiled-coil region" evidence="7">
    <location>
        <begin position="335"/>
        <end position="362"/>
    </location>
</feature>
<dbReference type="InterPro" id="IPR046347">
    <property type="entry name" value="bZIP_sf"/>
</dbReference>
<dbReference type="Gene3D" id="1.20.5.170">
    <property type="match status" value="1"/>
</dbReference>
<evidence type="ECO:0000256" key="2">
    <source>
        <dbReference type="ARBA" id="ARBA00009050"/>
    </source>
</evidence>
<evidence type="ECO:0000256" key="4">
    <source>
        <dbReference type="ARBA" id="ARBA00023125"/>
    </source>
</evidence>
<dbReference type="SMART" id="SM00338">
    <property type="entry name" value="BRLZ"/>
    <property type="match status" value="1"/>
</dbReference>
<dbReference type="AlphaFoldDB" id="A0A182JER5"/>
<dbReference type="GO" id="GO:0030968">
    <property type="term" value="P:endoplasmic reticulum unfolded protein response"/>
    <property type="evidence" value="ECO:0007669"/>
    <property type="project" value="TreeGrafter"/>
</dbReference>
<feature type="compositionally biased region" description="Polar residues" evidence="8">
    <location>
        <begin position="94"/>
        <end position="116"/>
    </location>
</feature>
<dbReference type="VEuPathDB" id="VectorBase:AATE016713"/>
<evidence type="ECO:0000256" key="7">
    <source>
        <dbReference type="SAM" id="Coils"/>
    </source>
</evidence>
<keyword evidence="3" id="KW-0805">Transcription regulation</keyword>
<dbReference type="GO" id="GO:0016020">
    <property type="term" value="C:membrane"/>
    <property type="evidence" value="ECO:0007669"/>
    <property type="project" value="UniProtKB-SubCell"/>
</dbReference>
<evidence type="ECO:0000256" key="1">
    <source>
        <dbReference type="ARBA" id="ARBA00004167"/>
    </source>
</evidence>
<dbReference type="Pfam" id="PF00170">
    <property type="entry name" value="bZIP_1"/>
    <property type="match status" value="1"/>
</dbReference>
<sequence>MDTSFGANAIYDMSLEQGFISSAMYESEPLCAGFGEYGANDLLLGPEPEPGPTLSNTINELSMEAFGCAHYGEFINPDDFLNDVVKSELDSGDVSPSSRDTPSPSGSQQSYESLPSSGGFDGCHVVPMHLESPPISPQAPISPIDTRSQGEALHLATSTANNEAKTGGGGLASLRRVKVVPKSSIPNGTKTITKKTIVLSAKDYKALIANMQQQPSNNTILLKATPTKKLPIMPKTNGITVGPVSARQDNPPVLPKPQYVSYAAGNQKNDWTDSNSSAADLPHGGVSPRTVPMILASGLNISEQTIDEKVLKKHQRMIKNRESAFMSRVKKKEYVTSLEERIQLLTNENEQLKVENANLLERLKIRCSCAANSLLIGHSSAKQVTPTARKNAAIVLAMLFMVSLNFYPIGNLLIKNERVEFDDDTSAGLLAHHSRGLLWTNETMLPAGPESPSYQLNLTALDELTKQDPAALFPTAECPFYVNQTENIRLASELRRWIGENGYKNLTDGKGETDLNIDTFDKMFRLKDAIDSMYRQMKDISVQMKTFERRQKKVALAHREKRRTPKQVTGGHREVTPYQGRPQKQHDLDLYYPSVNMKYAEFFEEIGRRDDTFYLVSFSEEHLLLPALAYNKTNRPRMSLMLPTVAGPRGTMANGTEKITLMQIDCEVMNTSVIQIREKMIPGDLRPHGGGDAAKAGTTAGRGFGPGERNATKTTFAGPANRTHGSTTHPTDRTSRLVRELRSNASSPLPPRNSRKEPTANHHQHAPSRPFFVERMNEHLKSEHHVN</sequence>